<name>A0A7S1AN10_NOCSC</name>
<keyword evidence="2" id="KW-1133">Transmembrane helix</keyword>
<sequence length="283" mass="32238">MALRSTRSLRFRLAHVLRAGGGAIDAKPRWTLPEQDYHKYTYQPSIPDKHFNIGHWNYAPITLWLRDRRPTMEKVLRDMWSTITGTASAVWSPVQANVDANLPGFGYKVLGFIGALLGYNIAVWWVTSRTEAWMLLEKLHLYSVGDQLTKRGFFMSDSDDAEDRQHKFEHDVERLNALWETALADATQTRSFDVLCSHLGTDSHAVSDIPKPISWRFSLMPYGAQNPDTQTFGFAPVDTPASSNYFMLDVGNIGDYPDRQDNKPNPIRKGRHMYSSAYLPPTK</sequence>
<organism evidence="3">
    <name type="scientific">Noctiluca scintillans</name>
    <name type="common">Sea sparkle</name>
    <name type="synonym">Red tide dinoflagellate</name>
    <dbReference type="NCBI Taxonomy" id="2966"/>
    <lineage>
        <taxon>Eukaryota</taxon>
        <taxon>Sar</taxon>
        <taxon>Alveolata</taxon>
        <taxon>Dinophyceae</taxon>
        <taxon>Noctilucales</taxon>
        <taxon>Noctilucaceae</taxon>
        <taxon>Noctiluca</taxon>
    </lineage>
</organism>
<evidence type="ECO:0000256" key="1">
    <source>
        <dbReference type="SAM" id="MobiDB-lite"/>
    </source>
</evidence>
<feature type="transmembrane region" description="Helical" evidence="2">
    <location>
        <begin position="105"/>
        <end position="126"/>
    </location>
</feature>
<proteinExistence type="predicted"/>
<evidence type="ECO:0000313" key="3">
    <source>
        <dbReference type="EMBL" id="CAD8859474.1"/>
    </source>
</evidence>
<dbReference type="EMBL" id="HBFQ01047494">
    <property type="protein sequence ID" value="CAD8859474.1"/>
    <property type="molecule type" value="Transcribed_RNA"/>
</dbReference>
<reference evidence="3" key="1">
    <citation type="submission" date="2021-01" db="EMBL/GenBank/DDBJ databases">
        <authorList>
            <person name="Corre E."/>
            <person name="Pelletier E."/>
            <person name="Niang G."/>
            <person name="Scheremetjew M."/>
            <person name="Finn R."/>
            <person name="Kale V."/>
            <person name="Holt S."/>
            <person name="Cochrane G."/>
            <person name="Meng A."/>
            <person name="Brown T."/>
            <person name="Cohen L."/>
        </authorList>
    </citation>
    <scope>NUCLEOTIDE SEQUENCE</scope>
</reference>
<evidence type="ECO:0000256" key="2">
    <source>
        <dbReference type="SAM" id="Phobius"/>
    </source>
</evidence>
<protein>
    <submittedName>
        <fullName evidence="3">Uncharacterized protein</fullName>
    </submittedName>
</protein>
<keyword evidence="2" id="KW-0812">Transmembrane</keyword>
<accession>A0A7S1AN10</accession>
<dbReference type="AlphaFoldDB" id="A0A7S1AN10"/>
<keyword evidence="2" id="KW-0472">Membrane</keyword>
<feature type="region of interest" description="Disordered" evidence="1">
    <location>
        <begin position="254"/>
        <end position="283"/>
    </location>
</feature>
<gene>
    <name evidence="3" type="ORF">NSCI0253_LOCUS33828</name>
</gene>